<evidence type="ECO:0000313" key="1">
    <source>
        <dbReference type="EMBL" id="KAA1172181.1"/>
    </source>
</evidence>
<dbReference type="EMBL" id="VTUW01000116">
    <property type="protein sequence ID" value="KAA1172181.1"/>
    <property type="molecule type" value="Genomic_DNA"/>
</dbReference>
<dbReference type="RefSeq" id="WP_054481716.1">
    <property type="nucleotide sequence ID" value="NZ_CAWMRL010000144.1"/>
</dbReference>
<evidence type="ECO:0000313" key="2">
    <source>
        <dbReference type="EMBL" id="KOY60151.1"/>
    </source>
</evidence>
<proteinExistence type="predicted"/>
<gene>
    <name evidence="2" type="ORF">AM629_20990</name>
    <name evidence="1" type="ORF">F0L16_21520</name>
</gene>
<dbReference type="InterPro" id="IPR008727">
    <property type="entry name" value="PAAR_motif"/>
</dbReference>
<dbReference type="CDD" id="cd14744">
    <property type="entry name" value="PAAR_CT_2"/>
    <property type="match status" value="1"/>
</dbReference>
<keyword evidence="3" id="KW-1185">Reference proteome</keyword>
<evidence type="ECO:0000313" key="3">
    <source>
        <dbReference type="Proteomes" id="UP000037727"/>
    </source>
</evidence>
<protein>
    <submittedName>
        <fullName evidence="1">PAAR domain-containing protein</fullName>
    </submittedName>
</protein>
<sequence length="85" mass="8951">MKNVIRQGDSLREYGGKVLSGHYLCFGQPIACQGDPVQCNHHGMTTIAQGSAACLIDGKPVALDGHRCECGCTLVSSGPDYQVVS</sequence>
<dbReference type="OrthoDB" id="9204728at2"/>
<organism evidence="1 4">
    <name type="scientific">Photorhabdus heterorhabditis</name>
    <dbReference type="NCBI Taxonomy" id="880156"/>
    <lineage>
        <taxon>Bacteria</taxon>
        <taxon>Pseudomonadati</taxon>
        <taxon>Pseudomonadota</taxon>
        <taxon>Gammaproteobacteria</taxon>
        <taxon>Enterobacterales</taxon>
        <taxon>Morganellaceae</taxon>
        <taxon>Photorhabdus</taxon>
    </lineage>
</organism>
<reference evidence="2 3" key="1">
    <citation type="submission" date="2015-09" db="EMBL/GenBank/DDBJ databases">
        <title>Draft genome sequence and assembly of Photorhabdus sp. VMG, a bacterial symbiont associated with Heterorhabditis zealandica.</title>
        <authorList>
            <person name="Naidoo S."/>
            <person name="Featherston J."/>
            <person name="Mothupi B."/>
            <person name="Gray V.M."/>
        </authorList>
    </citation>
    <scope>NUCLEOTIDE SEQUENCE [LARGE SCALE GENOMIC DNA]</scope>
    <source>
        <strain evidence="2 3">VMG</strain>
    </source>
</reference>
<evidence type="ECO:0000313" key="4">
    <source>
        <dbReference type="Proteomes" id="UP000322184"/>
    </source>
</evidence>
<dbReference type="Pfam" id="PF05488">
    <property type="entry name" value="PAAR_motif"/>
    <property type="match status" value="1"/>
</dbReference>
<reference evidence="1 4" key="2">
    <citation type="submission" date="2019-09" db="EMBL/GenBank/DDBJ databases">
        <title>Whole genome sequence of Photorhabdus heterorhabditis strain ETL (Enterobacteriales: Enterobacteriaceae) a bacterial symbiont of Heterorhabditis zealandica strain ETL (Rhabditida: Heterorhabditidae).</title>
        <authorList>
            <person name="Lulamba T.E."/>
            <person name="Serepa-Dlamini M.H."/>
        </authorList>
    </citation>
    <scope>NUCLEOTIDE SEQUENCE [LARGE SCALE GENOMIC DNA]</scope>
    <source>
        <strain evidence="1 4">ETL</strain>
    </source>
</reference>
<comment type="caution">
    <text evidence="1">The sequence shown here is derived from an EMBL/GenBank/DDBJ whole genome shotgun (WGS) entry which is preliminary data.</text>
</comment>
<dbReference type="Proteomes" id="UP000037727">
    <property type="component" value="Unassembled WGS sequence"/>
</dbReference>
<accession>A0A5B0VDT4</accession>
<dbReference type="Proteomes" id="UP000322184">
    <property type="component" value="Unassembled WGS sequence"/>
</dbReference>
<dbReference type="STRING" id="880156.AM629_20990"/>
<dbReference type="Gene3D" id="2.60.200.60">
    <property type="match status" value="1"/>
</dbReference>
<dbReference type="AlphaFoldDB" id="A0A5B0VDT4"/>
<dbReference type="EMBL" id="LJCS01000144">
    <property type="protein sequence ID" value="KOY60151.1"/>
    <property type="molecule type" value="Genomic_DNA"/>
</dbReference>
<name>A0A5B0VDT4_9GAMM</name>